<feature type="transmembrane region" description="Helical" evidence="8">
    <location>
        <begin position="53"/>
        <end position="71"/>
    </location>
</feature>
<accession>A0A426YNB8</accession>
<evidence type="ECO:0000256" key="8">
    <source>
        <dbReference type="SAM" id="Phobius"/>
    </source>
</evidence>
<comment type="subcellular location">
    <subcellularLocation>
        <location evidence="1">Membrane</location>
        <topology evidence="1">Single-pass type I membrane protein</topology>
    </subcellularLocation>
</comment>
<dbReference type="AlphaFoldDB" id="A0A426YNB8"/>
<dbReference type="SMART" id="SM01190">
    <property type="entry name" value="EMP24_GP25L"/>
    <property type="match status" value="1"/>
</dbReference>
<dbReference type="Proteomes" id="UP000287651">
    <property type="component" value="Unassembled WGS sequence"/>
</dbReference>
<evidence type="ECO:0000256" key="1">
    <source>
        <dbReference type="ARBA" id="ARBA00004479"/>
    </source>
</evidence>
<protein>
    <recommendedName>
        <fullName evidence="9">GOLD domain-containing protein</fullName>
    </recommendedName>
</protein>
<evidence type="ECO:0000313" key="10">
    <source>
        <dbReference type="EMBL" id="RRT53202.1"/>
    </source>
</evidence>
<organism evidence="10 11">
    <name type="scientific">Ensete ventricosum</name>
    <name type="common">Abyssinian banana</name>
    <name type="synonym">Musa ensete</name>
    <dbReference type="NCBI Taxonomy" id="4639"/>
    <lineage>
        <taxon>Eukaryota</taxon>
        <taxon>Viridiplantae</taxon>
        <taxon>Streptophyta</taxon>
        <taxon>Embryophyta</taxon>
        <taxon>Tracheophyta</taxon>
        <taxon>Spermatophyta</taxon>
        <taxon>Magnoliopsida</taxon>
        <taxon>Liliopsida</taxon>
        <taxon>Zingiberales</taxon>
        <taxon>Musaceae</taxon>
        <taxon>Ensete</taxon>
    </lineage>
</organism>
<reference evidence="10 11" key="1">
    <citation type="journal article" date="2014" name="Agronomy (Basel)">
        <title>A Draft Genome Sequence for Ensete ventricosum, the Drought-Tolerant Tree Against Hunger.</title>
        <authorList>
            <person name="Harrison J."/>
            <person name="Moore K.A."/>
            <person name="Paszkiewicz K."/>
            <person name="Jones T."/>
            <person name="Grant M."/>
            <person name="Ambacheew D."/>
            <person name="Muzemil S."/>
            <person name="Studholme D.J."/>
        </authorList>
    </citation>
    <scope>NUCLEOTIDE SEQUENCE [LARGE SCALE GENOMIC DNA]</scope>
</reference>
<keyword evidence="3 8" id="KW-0812">Transmembrane</keyword>
<dbReference type="EMBL" id="AMZH03011254">
    <property type="protein sequence ID" value="RRT53202.1"/>
    <property type="molecule type" value="Genomic_DNA"/>
</dbReference>
<dbReference type="PROSITE" id="PS50866">
    <property type="entry name" value="GOLD"/>
    <property type="match status" value="1"/>
</dbReference>
<evidence type="ECO:0000256" key="5">
    <source>
        <dbReference type="ARBA" id="ARBA00022989"/>
    </source>
</evidence>
<name>A0A426YNB8_ENSVE</name>
<evidence type="ECO:0000256" key="2">
    <source>
        <dbReference type="ARBA" id="ARBA00007104"/>
    </source>
</evidence>
<comment type="similarity">
    <text evidence="2">Belongs to the EMP24/GP25L family.</text>
</comment>
<dbReference type="Pfam" id="PF01105">
    <property type="entry name" value="EMP24_GP25L"/>
    <property type="match status" value="1"/>
</dbReference>
<evidence type="ECO:0000256" key="7">
    <source>
        <dbReference type="SAM" id="Coils"/>
    </source>
</evidence>
<dbReference type="InterPro" id="IPR009038">
    <property type="entry name" value="GOLD_dom"/>
</dbReference>
<comment type="caution">
    <text evidence="10">The sequence shown here is derived from an EMBL/GenBank/DDBJ whole genome shotgun (WGS) entry which is preliminary data.</text>
</comment>
<keyword evidence="7" id="KW-0175">Coiled coil</keyword>
<gene>
    <name evidence="10" type="ORF">B296_00006261</name>
</gene>
<evidence type="ECO:0000256" key="3">
    <source>
        <dbReference type="ARBA" id="ARBA00022692"/>
    </source>
</evidence>
<feature type="domain" description="GOLD" evidence="9">
    <location>
        <begin position="86"/>
        <end position="201"/>
    </location>
</feature>
<dbReference type="PANTHER" id="PTHR22811">
    <property type="entry name" value="TRANSMEMBRANE EMP24 DOMAIN-CONTAINING PROTEIN"/>
    <property type="match status" value="1"/>
</dbReference>
<dbReference type="InterPro" id="IPR015720">
    <property type="entry name" value="Emp24-like"/>
</dbReference>
<evidence type="ECO:0000256" key="4">
    <source>
        <dbReference type="ARBA" id="ARBA00022729"/>
    </source>
</evidence>
<evidence type="ECO:0000256" key="6">
    <source>
        <dbReference type="ARBA" id="ARBA00023136"/>
    </source>
</evidence>
<proteinExistence type="inferred from homology"/>
<evidence type="ECO:0000259" key="9">
    <source>
        <dbReference type="PROSITE" id="PS50866"/>
    </source>
</evidence>
<keyword evidence="5 8" id="KW-1133">Transmembrane helix</keyword>
<keyword evidence="4" id="KW-0732">Signal</keyword>
<feature type="coiled-coil region" evidence="7">
    <location>
        <begin position="185"/>
        <end position="212"/>
    </location>
</feature>
<dbReference type="GO" id="GO:0016020">
    <property type="term" value="C:membrane"/>
    <property type="evidence" value="ECO:0007669"/>
    <property type="project" value="UniProtKB-SubCell"/>
</dbReference>
<sequence>MTNSHLHAASGRTQRGFICVSSSDDAQAVLPRLPEFGQREEMAERTMMGRRCAILRAYLFTLAVASFLAAAPPARALRFELQSGNTKCVSEDIKLHAMSVGKYAVVNPSDSGPLPDSHKITVRVTSPYGNSIHYADLVDSGNFAFTSNEEGDYLACLWAPDQKPPATMVVEFEWRTGVTAKDWPNVAKKGQIDVMELELKKLEDTIKSIHDEMFYLRERLILHGAKDEGSFEAHAPYLRDAFDRGTKVVEMGEEATTSPEGLNYPKVIASVRTEMNSEEYRSAVQVDLPMARKGRRCETTNNSVMGLAVLWYRRGGTSVEISIPCSHEGEGWS</sequence>
<keyword evidence="6 8" id="KW-0472">Membrane</keyword>
<evidence type="ECO:0000313" key="11">
    <source>
        <dbReference type="Proteomes" id="UP000287651"/>
    </source>
</evidence>